<evidence type="ECO:0000256" key="3">
    <source>
        <dbReference type="ARBA" id="ARBA00022989"/>
    </source>
</evidence>
<evidence type="ECO:0000313" key="8">
    <source>
        <dbReference type="Proteomes" id="UP000283210"/>
    </source>
</evidence>
<dbReference type="InterPro" id="IPR012858">
    <property type="entry name" value="DC_STAMP-like"/>
</dbReference>
<feature type="domain" description="Dendritic cell-specific transmembrane protein-like" evidence="6">
    <location>
        <begin position="384"/>
        <end position="574"/>
    </location>
</feature>
<evidence type="ECO:0000256" key="2">
    <source>
        <dbReference type="ARBA" id="ARBA00022692"/>
    </source>
</evidence>
<accession>A0A3S2P3G4</accession>
<name>A0A3S2P3G4_ORYJA</name>
<keyword evidence="4 5" id="KW-0472">Membrane</keyword>
<feature type="transmembrane region" description="Helical" evidence="5">
    <location>
        <begin position="435"/>
        <end position="455"/>
    </location>
</feature>
<gene>
    <name evidence="7" type="ORF">OJAV_G00164430</name>
</gene>
<evidence type="ECO:0000259" key="6">
    <source>
        <dbReference type="Pfam" id="PF07782"/>
    </source>
</evidence>
<dbReference type="EMBL" id="CM012452">
    <property type="protein sequence ID" value="RVE63311.1"/>
    <property type="molecule type" value="Genomic_DNA"/>
</dbReference>
<dbReference type="AlphaFoldDB" id="A0A3S2P3G4"/>
<feature type="transmembrane region" description="Helical" evidence="5">
    <location>
        <begin position="75"/>
        <end position="101"/>
    </location>
</feature>
<dbReference type="GO" id="GO:0016020">
    <property type="term" value="C:membrane"/>
    <property type="evidence" value="ECO:0007669"/>
    <property type="project" value="UniProtKB-SubCell"/>
</dbReference>
<evidence type="ECO:0000256" key="1">
    <source>
        <dbReference type="ARBA" id="ARBA00004141"/>
    </source>
</evidence>
<evidence type="ECO:0000256" key="4">
    <source>
        <dbReference type="ARBA" id="ARBA00023136"/>
    </source>
</evidence>
<keyword evidence="8" id="KW-1185">Reference proteome</keyword>
<dbReference type="InterPro" id="IPR051856">
    <property type="entry name" value="CSR-E3_Ligase_Protein"/>
</dbReference>
<feature type="transmembrane region" description="Helical" evidence="5">
    <location>
        <begin position="113"/>
        <end position="130"/>
    </location>
</feature>
<dbReference type="OMA" id="EHEVRFN"/>
<comment type="subcellular location">
    <subcellularLocation>
        <location evidence="1">Membrane</location>
        <topology evidence="1">Multi-pass membrane protein</topology>
    </subcellularLocation>
</comment>
<dbReference type="Proteomes" id="UP000283210">
    <property type="component" value="Chromosome 16"/>
</dbReference>
<feature type="transmembrane region" description="Helical" evidence="5">
    <location>
        <begin position="44"/>
        <end position="63"/>
    </location>
</feature>
<protein>
    <recommendedName>
        <fullName evidence="6">Dendritic cell-specific transmembrane protein-like domain-containing protein</fullName>
    </recommendedName>
</protein>
<feature type="transmembrane region" description="Helical" evidence="5">
    <location>
        <begin position="355"/>
        <end position="375"/>
    </location>
</feature>
<dbReference type="PANTHER" id="PTHR21041">
    <property type="entry name" value="DENDRITIC CELL-SPECIFIC TRANSMEMBRANE PROTEIN"/>
    <property type="match status" value="1"/>
</dbReference>
<keyword evidence="2 5" id="KW-0812">Transmembrane</keyword>
<sequence length="629" mass="70878">MSEGGRPGSALVRMLTLVPALRLLFVRVRGLLLGVMAAFPAARLVLRGLFGGLSGAVLFLGFAHSLPLTFDLKLAAGFGFVGLCVAGAALSSYFRCSVLLVFPSMLGSRGRTYLMILVLSVLLEGPIANIQKNVEAAAFSLSCNLDLQVRNGKLLWKHAIRPFILVTEELMGDQAEFESETRSISQKFQNLRDEMVFQYGYEGFKPPPGGGANSTQEQFDIKTKMQCDSLVNEGVQRCAGWFDSRWKTCMAAIPVPVINHILCVSMKFHFLCGIMKVMTPWCREKIPVEGNFGQLFDQLNVSVDLLSREFSTKLLVQEEQQQPVLEGAQLDQNFTQAIKQSFLGLMKSTTQMLNVLRILLSFTFITIFIQAFEYVRCYRSDICFDNVYITSYFRLVDARRRKAGKRFLLPLKKTEKNKFIDPWSPRIHQEELGQVMAGAFHVASLALLVFILLSFDFAVFHVMDVVSRHTVSQFHLISHHQVDIRVGGNSMMARLLRTTISAFNSSSNLNIHTDNQACMSPHSPLSAGVYLSCVGCVLLAVLFTCLQVYTNRLRRAIAAFFHPEREQKRVLFLYNLQLHRRTRSAERTHAAGRGRSRTVVQWLTRWGRRLFFHQTQRGGNSEQTHYAGS</sequence>
<dbReference type="PANTHER" id="PTHR21041:SF17">
    <property type="entry name" value="E3 UBIQUITIN-PROTEIN LIGASE DCST1"/>
    <property type="match status" value="1"/>
</dbReference>
<keyword evidence="3 5" id="KW-1133">Transmembrane helix</keyword>
<organism evidence="7 8">
    <name type="scientific">Oryzias javanicus</name>
    <name type="common">Javanese ricefish</name>
    <name type="synonym">Aplocheilus javanicus</name>
    <dbReference type="NCBI Taxonomy" id="123683"/>
    <lineage>
        <taxon>Eukaryota</taxon>
        <taxon>Metazoa</taxon>
        <taxon>Chordata</taxon>
        <taxon>Craniata</taxon>
        <taxon>Vertebrata</taxon>
        <taxon>Euteleostomi</taxon>
        <taxon>Actinopterygii</taxon>
        <taxon>Neopterygii</taxon>
        <taxon>Teleostei</taxon>
        <taxon>Neoteleostei</taxon>
        <taxon>Acanthomorphata</taxon>
        <taxon>Ovalentaria</taxon>
        <taxon>Atherinomorphae</taxon>
        <taxon>Beloniformes</taxon>
        <taxon>Adrianichthyidae</taxon>
        <taxon>Oryziinae</taxon>
        <taxon>Oryzias</taxon>
    </lineage>
</organism>
<dbReference type="Pfam" id="PF07782">
    <property type="entry name" value="DC_STAMP"/>
    <property type="match status" value="1"/>
</dbReference>
<feature type="transmembrane region" description="Helical" evidence="5">
    <location>
        <begin position="20"/>
        <end position="39"/>
    </location>
</feature>
<evidence type="ECO:0000313" key="7">
    <source>
        <dbReference type="EMBL" id="RVE63311.1"/>
    </source>
</evidence>
<feature type="transmembrane region" description="Helical" evidence="5">
    <location>
        <begin position="529"/>
        <end position="549"/>
    </location>
</feature>
<reference evidence="7 8" key="2">
    <citation type="submission" date="2019-01" db="EMBL/GenBank/DDBJ databases">
        <title>A chromosome length genome reference of the Java medaka (oryzias javanicus).</title>
        <authorList>
            <person name="Herpin A."/>
            <person name="Takehana Y."/>
            <person name="Naruse K."/>
            <person name="Ansai S."/>
            <person name="Kawaguchi M."/>
        </authorList>
    </citation>
    <scope>NUCLEOTIDE SEQUENCE [LARGE SCALE GENOMIC DNA]</scope>
    <source>
        <strain evidence="7">RS831</strain>
        <tissue evidence="7">Whole body</tissue>
    </source>
</reference>
<proteinExistence type="predicted"/>
<dbReference type="OrthoDB" id="5985669at2759"/>
<reference evidence="7 8" key="1">
    <citation type="submission" date="2018-11" db="EMBL/GenBank/DDBJ databases">
        <authorList>
            <person name="Lopez-Roques C."/>
            <person name="Donnadieu C."/>
            <person name="Bouchez O."/>
            <person name="Klopp C."/>
            <person name="Cabau C."/>
            <person name="Zahm M."/>
        </authorList>
    </citation>
    <scope>NUCLEOTIDE SEQUENCE [LARGE SCALE GENOMIC DNA]</scope>
    <source>
        <strain evidence="7">RS831</strain>
        <tissue evidence="7">Whole body</tissue>
    </source>
</reference>
<evidence type="ECO:0000256" key="5">
    <source>
        <dbReference type="SAM" id="Phobius"/>
    </source>
</evidence>